<dbReference type="InterPro" id="IPR036691">
    <property type="entry name" value="Endo/exonu/phosph_ase_sf"/>
</dbReference>
<name>A0ABQ9FAB7_TEGGR</name>
<accession>A0ABQ9FAB7</accession>
<dbReference type="EMBL" id="JARBDR010000419">
    <property type="protein sequence ID" value="KAJ8313166.1"/>
    <property type="molecule type" value="Genomic_DNA"/>
</dbReference>
<evidence type="ECO:0008006" key="3">
    <source>
        <dbReference type="Google" id="ProtNLM"/>
    </source>
</evidence>
<feature type="non-terminal residue" evidence="1">
    <location>
        <position position="330"/>
    </location>
</feature>
<gene>
    <name evidence="1" type="ORF">KUTeg_009282</name>
</gene>
<evidence type="ECO:0000313" key="1">
    <source>
        <dbReference type="EMBL" id="KAJ8313166.1"/>
    </source>
</evidence>
<proteinExistence type="predicted"/>
<evidence type="ECO:0000313" key="2">
    <source>
        <dbReference type="Proteomes" id="UP001217089"/>
    </source>
</evidence>
<dbReference type="Gene3D" id="3.60.10.10">
    <property type="entry name" value="Endonuclease/exonuclease/phosphatase"/>
    <property type="match status" value="1"/>
</dbReference>
<comment type="caution">
    <text evidence="1">The sequence shown here is derived from an EMBL/GenBank/DDBJ whole genome shotgun (WGS) entry which is preliminary data.</text>
</comment>
<reference evidence="1 2" key="1">
    <citation type="submission" date="2022-12" db="EMBL/GenBank/DDBJ databases">
        <title>Chromosome-level genome of Tegillarca granosa.</title>
        <authorList>
            <person name="Kim J."/>
        </authorList>
    </citation>
    <scope>NUCLEOTIDE SEQUENCE [LARGE SCALE GENOMIC DNA]</scope>
    <source>
        <strain evidence="1">Teg-2019</strain>
        <tissue evidence="1">Adductor muscle</tissue>
    </source>
</reference>
<keyword evidence="2" id="KW-1185">Reference proteome</keyword>
<dbReference type="Proteomes" id="UP001217089">
    <property type="component" value="Unassembled WGS sequence"/>
</dbReference>
<protein>
    <recommendedName>
        <fullName evidence="3">Endonuclease/exonuclease/phosphatase domain-containing protein</fullName>
    </recommendedName>
</protein>
<sequence length="330" mass="39114">MKETLNSRVSIQEVVTDTIVILKIENCLSPWSENIYVLCSYIPPEKSIFYKLYDCDLMFELEKIIEKYSSTGKIIIVGDLNSRTSNKEDFIVNDLIAEELQQHCREIVATKIDYLKAVINCDLNTQGDIDNCHKVLKKINHCDRHLLGYKTVPKYEDDKPWFTFECKQLYRLYLQSLRDFNKNKTDETHYKLHATKRKYKTLETKLKRDYLQQQGDMVSFLRTTNPKLFYKTFSKQKICEISTLIRFREENKKFASIHVLNNGNRIFILRSDSIIYDVKTRLNIWKIKDKYTNITTVVDKLKENVKKPNQKFTVGKKELEKLNARFEALQ</sequence>
<organism evidence="1 2">
    <name type="scientific">Tegillarca granosa</name>
    <name type="common">Malaysian cockle</name>
    <name type="synonym">Anadara granosa</name>
    <dbReference type="NCBI Taxonomy" id="220873"/>
    <lineage>
        <taxon>Eukaryota</taxon>
        <taxon>Metazoa</taxon>
        <taxon>Spiralia</taxon>
        <taxon>Lophotrochozoa</taxon>
        <taxon>Mollusca</taxon>
        <taxon>Bivalvia</taxon>
        <taxon>Autobranchia</taxon>
        <taxon>Pteriomorphia</taxon>
        <taxon>Arcoida</taxon>
        <taxon>Arcoidea</taxon>
        <taxon>Arcidae</taxon>
        <taxon>Tegillarca</taxon>
    </lineage>
</organism>